<proteinExistence type="predicted"/>
<dbReference type="Pfam" id="PF13419">
    <property type="entry name" value="HAD_2"/>
    <property type="match status" value="1"/>
</dbReference>
<dbReference type="InterPro" id="IPR041492">
    <property type="entry name" value="HAD_2"/>
</dbReference>
<dbReference type="SUPFAM" id="SSF56784">
    <property type="entry name" value="HAD-like"/>
    <property type="match status" value="1"/>
</dbReference>
<dbReference type="NCBIfam" id="TIGR01509">
    <property type="entry name" value="HAD-SF-IA-v3"/>
    <property type="match status" value="1"/>
</dbReference>
<dbReference type="InterPro" id="IPR023198">
    <property type="entry name" value="PGP-like_dom2"/>
</dbReference>
<dbReference type="PANTHER" id="PTHR18901:SF38">
    <property type="entry name" value="PSEUDOURIDINE-5'-PHOSPHATASE"/>
    <property type="match status" value="1"/>
</dbReference>
<dbReference type="EMBL" id="CP060713">
    <property type="protein sequence ID" value="QNN55186.1"/>
    <property type="molecule type" value="Genomic_DNA"/>
</dbReference>
<dbReference type="SFLD" id="SFLDS00003">
    <property type="entry name" value="Haloacid_Dehalogenase"/>
    <property type="match status" value="1"/>
</dbReference>
<evidence type="ECO:0000313" key="2">
    <source>
        <dbReference type="Proteomes" id="UP000515947"/>
    </source>
</evidence>
<dbReference type="InterPro" id="IPR006439">
    <property type="entry name" value="HAD-SF_hydro_IA"/>
</dbReference>
<dbReference type="InterPro" id="IPR023214">
    <property type="entry name" value="HAD_sf"/>
</dbReference>
<sequence>MDRQQGSSQHVAGVRPDDDDSRAWWIYRGSSHGPSHEPLKEGILSTALSREPAGQDPDRGECRPQAVLWDMDGTLVDTEPYWIDAEYALVEEHGGTWSHEHAMNLVGNDLLDSGRYLREHSGIDLDAAVIVEELLDRVVARVLDEVPWRAGARELLEDLRSHEVPLALVTMSYQRFVAPILAGLPEDVFDVVVTGDLVSQGKPHPEPYLTAAAKLGVDPTRSLAIEDSATGARSAVAAGCSVVVVPNHVPVPAGERRILTETLVGLDALSLFALPGRAGHPGWS</sequence>
<dbReference type="InterPro" id="IPR036412">
    <property type="entry name" value="HAD-like_sf"/>
</dbReference>
<protein>
    <submittedName>
        <fullName evidence="1">HAD family phosphatase</fullName>
    </submittedName>
</protein>
<accession>A0A7G9RHW1</accession>
<reference evidence="1 2" key="1">
    <citation type="submission" date="2020-08" db="EMBL/GenBank/DDBJ databases">
        <title>Genome sequence of Nocardioides mesophilus KACC 16243T.</title>
        <authorList>
            <person name="Hyun D.-W."/>
            <person name="Bae J.-W."/>
        </authorList>
    </citation>
    <scope>NUCLEOTIDE SEQUENCE [LARGE SCALE GENOMIC DNA]</scope>
    <source>
        <strain evidence="1 2">KACC 16243</strain>
    </source>
</reference>
<evidence type="ECO:0000313" key="1">
    <source>
        <dbReference type="EMBL" id="QNN55186.1"/>
    </source>
</evidence>
<dbReference type="CDD" id="cd07505">
    <property type="entry name" value="HAD_BPGM-like"/>
    <property type="match status" value="1"/>
</dbReference>
<dbReference type="KEGG" id="nmes:H9L09_20355"/>
<dbReference type="AlphaFoldDB" id="A0A7G9RHW1"/>
<dbReference type="PANTHER" id="PTHR18901">
    <property type="entry name" value="2-DEOXYGLUCOSE-6-PHOSPHATE PHOSPHATASE 2"/>
    <property type="match status" value="1"/>
</dbReference>
<organism evidence="1 2">
    <name type="scientific">Nocardioides mesophilus</name>
    <dbReference type="NCBI Taxonomy" id="433659"/>
    <lineage>
        <taxon>Bacteria</taxon>
        <taxon>Bacillati</taxon>
        <taxon>Actinomycetota</taxon>
        <taxon>Actinomycetes</taxon>
        <taxon>Propionibacteriales</taxon>
        <taxon>Nocardioidaceae</taxon>
        <taxon>Nocardioides</taxon>
    </lineage>
</organism>
<dbReference type="Gene3D" id="1.10.150.240">
    <property type="entry name" value="Putative phosphatase, domain 2"/>
    <property type="match status" value="1"/>
</dbReference>
<dbReference type="Proteomes" id="UP000515947">
    <property type="component" value="Chromosome"/>
</dbReference>
<dbReference type="SFLD" id="SFLDG01129">
    <property type="entry name" value="C1.5:_HAD__Beta-PGM__Phosphata"/>
    <property type="match status" value="1"/>
</dbReference>
<keyword evidence="2" id="KW-1185">Reference proteome</keyword>
<dbReference type="PRINTS" id="PR00413">
    <property type="entry name" value="HADHALOGNASE"/>
</dbReference>
<name>A0A7G9RHW1_9ACTN</name>
<gene>
    <name evidence="1" type="ORF">H9L09_20355</name>
</gene>
<dbReference type="Gene3D" id="3.40.50.1000">
    <property type="entry name" value="HAD superfamily/HAD-like"/>
    <property type="match status" value="1"/>
</dbReference>